<comment type="caution">
    <text evidence="1">The sequence shown here is derived from an EMBL/GenBank/DDBJ whole genome shotgun (WGS) entry which is preliminary data.</text>
</comment>
<evidence type="ECO:0000313" key="1">
    <source>
        <dbReference type="EMBL" id="MDR6804602.1"/>
    </source>
</evidence>
<proteinExistence type="predicted"/>
<protein>
    <submittedName>
        <fullName evidence="1">Uncharacterized protein</fullName>
    </submittedName>
</protein>
<organism evidence="1 2">
    <name type="scientific">Dyadobacter fermentans</name>
    <dbReference type="NCBI Taxonomy" id="94254"/>
    <lineage>
        <taxon>Bacteria</taxon>
        <taxon>Pseudomonadati</taxon>
        <taxon>Bacteroidota</taxon>
        <taxon>Cytophagia</taxon>
        <taxon>Cytophagales</taxon>
        <taxon>Spirosomataceae</taxon>
        <taxon>Dyadobacter</taxon>
    </lineage>
</organism>
<reference evidence="1 2" key="1">
    <citation type="submission" date="2023-07" db="EMBL/GenBank/DDBJ databases">
        <title>Sorghum-associated microbial communities from plants grown in Nebraska, USA.</title>
        <authorList>
            <person name="Schachtman D."/>
        </authorList>
    </citation>
    <scope>NUCLEOTIDE SEQUENCE [LARGE SCALE GENOMIC DNA]</scope>
    <source>
        <strain evidence="1 2">BE57</strain>
    </source>
</reference>
<keyword evidence="2" id="KW-1185">Reference proteome</keyword>
<accession>A0ABU1QUE4</accession>
<evidence type="ECO:0000313" key="2">
    <source>
        <dbReference type="Proteomes" id="UP001264980"/>
    </source>
</evidence>
<dbReference type="EMBL" id="JAVDTI010000002">
    <property type="protein sequence ID" value="MDR6804602.1"/>
    <property type="molecule type" value="Genomic_DNA"/>
</dbReference>
<gene>
    <name evidence="1" type="ORF">J2W84_001648</name>
</gene>
<name>A0ABU1QUE4_9BACT</name>
<dbReference type="Proteomes" id="UP001264980">
    <property type="component" value="Unassembled WGS sequence"/>
</dbReference>
<sequence length="59" mass="6894">MLFTDLVKSSNKLRRAYASEMLRWRAIHVSEFLPLTKCTHSGQVVAVKWSAYRETTKNH</sequence>